<feature type="binding site" evidence="5">
    <location>
        <position position="109"/>
    </location>
    <ligand>
        <name>Fe cation</name>
        <dbReference type="ChEBI" id="CHEBI:24875"/>
        <label>1</label>
    </ligand>
</feature>
<dbReference type="SUPFAM" id="SSF47240">
    <property type="entry name" value="Ferritin-like"/>
    <property type="match status" value="1"/>
</dbReference>
<feature type="binding site" evidence="5">
    <location>
        <position position="106"/>
    </location>
    <ligand>
        <name>Fe cation</name>
        <dbReference type="ChEBI" id="CHEBI:24875"/>
        <label>1</label>
    </ligand>
</feature>
<dbReference type="InterPro" id="IPR009078">
    <property type="entry name" value="Ferritin-like_SF"/>
</dbReference>
<gene>
    <name evidence="7" type="ORF">SAMN02746019_00028760</name>
</gene>
<keyword evidence="6" id="KW-0472">Membrane</keyword>
<dbReference type="RefSeq" id="WP_088572547.1">
    <property type="nucleotide sequence ID" value="NZ_FYEK01000078.1"/>
</dbReference>
<sequence>MRSARGLIGGDPVEPLRLFPLRYPWAYAHVQQAKRNTWFPEEAPLHDDVQDWHERLTEEERQAVEILLGFFNPMESLVTSNLLLALYPHLTAPEVRLYLARQAWEEANHAMAFEYVIKTLPVDRERVFGMLEEHPAVAAKAAFQRRLTAEILKPDLDLATIEGRQRLLRNLVGFFVILEGIFFYSGFAFALSFRRRNCLRGLGTIIDWVLKDESLHLSFGVHLIQAFLQENPEVRTPALGEELRRMILEAVALEEAYNQALLPRPVLGLHAGSLNAYVRYVADRRLEELGLGPHFHTPNPFRWLAAEIDLPEQVNFFEARNVNYEVARPRE</sequence>
<evidence type="ECO:0000256" key="5">
    <source>
        <dbReference type="PIRSR" id="PIRSR000355-2"/>
    </source>
</evidence>
<name>A0A212RUV0_9CHLR</name>
<proteinExistence type="inferred from homology"/>
<dbReference type="Pfam" id="PF00268">
    <property type="entry name" value="Ribonuc_red_sm"/>
    <property type="match status" value="1"/>
</dbReference>
<evidence type="ECO:0000313" key="7">
    <source>
        <dbReference type="EMBL" id="SNB76469.1"/>
    </source>
</evidence>
<keyword evidence="4 5" id="KW-0479">Metal-binding</keyword>
<comment type="function">
    <text evidence="4">Provides the precursors necessary for DNA synthesis. Catalyzes the biosynthesis of deoxyribonucleotides from the corresponding ribonucleotides.</text>
</comment>
<dbReference type="PANTHER" id="PTHR23409:SF18">
    <property type="entry name" value="RIBONUCLEOSIDE-DIPHOSPHATE REDUCTASE SUBUNIT M2"/>
    <property type="match status" value="1"/>
</dbReference>
<dbReference type="Proteomes" id="UP000197025">
    <property type="component" value="Unassembled WGS sequence"/>
</dbReference>
<dbReference type="FunCoup" id="A0A212RUV0">
    <property type="interactions" value="281"/>
</dbReference>
<evidence type="ECO:0000256" key="4">
    <source>
        <dbReference type="PIRNR" id="PIRNR000355"/>
    </source>
</evidence>
<feature type="binding site" evidence="5">
    <location>
        <position position="179"/>
    </location>
    <ligand>
        <name>Fe cation</name>
        <dbReference type="ChEBI" id="CHEBI:24875"/>
        <label>2</label>
    </ligand>
</feature>
<dbReference type="CDD" id="cd01049">
    <property type="entry name" value="RNRR2"/>
    <property type="match status" value="1"/>
</dbReference>
<dbReference type="NCBIfam" id="NF005550">
    <property type="entry name" value="PRK07209.1"/>
    <property type="match status" value="1"/>
</dbReference>
<feature type="binding site" evidence="5">
    <location>
        <position position="75"/>
    </location>
    <ligand>
        <name>Fe cation</name>
        <dbReference type="ChEBI" id="CHEBI:24875"/>
        <label>1</label>
    </ligand>
</feature>
<dbReference type="EC" id="1.17.4.1" evidence="4"/>
<reference evidence="8" key="1">
    <citation type="submission" date="2017-06" db="EMBL/GenBank/DDBJ databases">
        <authorList>
            <person name="Varghese N."/>
            <person name="Submissions S."/>
        </authorList>
    </citation>
    <scope>NUCLEOTIDE SEQUENCE [LARGE SCALE GENOMIC DNA]</scope>
    <source>
        <strain evidence="8">JAD2</strain>
    </source>
</reference>
<comment type="catalytic activity">
    <reaction evidence="3 4">
        <text>a 2'-deoxyribonucleoside 5'-diphosphate + [thioredoxin]-disulfide + H2O = a ribonucleoside 5'-diphosphate + [thioredoxin]-dithiol</text>
        <dbReference type="Rhea" id="RHEA:23252"/>
        <dbReference type="Rhea" id="RHEA-COMP:10698"/>
        <dbReference type="Rhea" id="RHEA-COMP:10700"/>
        <dbReference type="ChEBI" id="CHEBI:15377"/>
        <dbReference type="ChEBI" id="CHEBI:29950"/>
        <dbReference type="ChEBI" id="CHEBI:50058"/>
        <dbReference type="ChEBI" id="CHEBI:57930"/>
        <dbReference type="ChEBI" id="CHEBI:73316"/>
        <dbReference type="EC" id="1.17.4.1"/>
    </reaction>
</comment>
<keyword evidence="4" id="KW-0215">Deoxyribonucleotide synthesis</keyword>
<feature type="transmembrane region" description="Helical" evidence="6">
    <location>
        <begin position="171"/>
        <end position="193"/>
    </location>
</feature>
<organism evidence="7 8">
    <name type="scientific">Thermoflexus hugenholtzii JAD2</name>
    <dbReference type="NCBI Taxonomy" id="877466"/>
    <lineage>
        <taxon>Bacteria</taxon>
        <taxon>Bacillati</taxon>
        <taxon>Chloroflexota</taxon>
        <taxon>Thermoflexia</taxon>
        <taxon>Thermoflexales</taxon>
        <taxon>Thermoflexaceae</taxon>
        <taxon>Thermoflexus</taxon>
    </lineage>
</organism>
<protein>
    <recommendedName>
        <fullName evidence="4">Ribonucleoside-diphosphate reductase subunit beta</fullName>
        <ecNumber evidence="4">1.17.4.1</ecNumber>
    </recommendedName>
</protein>
<dbReference type="PIRSF" id="PIRSF000355">
    <property type="entry name" value="NrdB"/>
    <property type="match status" value="1"/>
</dbReference>
<keyword evidence="6" id="KW-1133">Transmembrane helix</keyword>
<dbReference type="NCBIfam" id="NF007186">
    <property type="entry name" value="PRK09614.1-5"/>
    <property type="match status" value="1"/>
</dbReference>
<dbReference type="OrthoDB" id="9766544at2"/>
<feature type="binding site" evidence="5">
    <location>
        <position position="106"/>
    </location>
    <ligand>
        <name>Fe cation</name>
        <dbReference type="ChEBI" id="CHEBI:24875"/>
        <label>2</label>
    </ligand>
</feature>
<evidence type="ECO:0000256" key="6">
    <source>
        <dbReference type="SAM" id="Phobius"/>
    </source>
</evidence>
<dbReference type="GO" id="GO:0004748">
    <property type="term" value="F:ribonucleoside-diphosphate reductase activity, thioredoxin disulfide as acceptor"/>
    <property type="evidence" value="ECO:0007669"/>
    <property type="project" value="UniProtKB-EC"/>
</dbReference>
<evidence type="ECO:0000313" key="8">
    <source>
        <dbReference type="Proteomes" id="UP000197025"/>
    </source>
</evidence>
<dbReference type="GO" id="GO:0009263">
    <property type="term" value="P:deoxyribonucleotide biosynthetic process"/>
    <property type="evidence" value="ECO:0007669"/>
    <property type="project" value="UniProtKB-KW"/>
</dbReference>
<comment type="subunit">
    <text evidence="2">Tetramer of two alpha and two beta subunits.</text>
</comment>
<evidence type="ECO:0000256" key="2">
    <source>
        <dbReference type="ARBA" id="ARBA00011209"/>
    </source>
</evidence>
<dbReference type="Gene3D" id="1.10.620.20">
    <property type="entry name" value="Ribonucleotide Reductase, subunit A"/>
    <property type="match status" value="1"/>
</dbReference>
<dbReference type="UniPathway" id="UPA00326"/>
<keyword evidence="4" id="KW-0560">Oxidoreductase</keyword>
<keyword evidence="4 5" id="KW-0408">Iron</keyword>
<evidence type="ECO:0000256" key="3">
    <source>
        <dbReference type="ARBA" id="ARBA00047754"/>
    </source>
</evidence>
<accession>A0A212RUV0</accession>
<dbReference type="InParanoid" id="A0A212RUV0"/>
<dbReference type="InterPro" id="IPR012348">
    <property type="entry name" value="RNR-like"/>
</dbReference>
<comment type="similarity">
    <text evidence="1 4">Belongs to the ribonucleoside diphosphate reductase small chain family.</text>
</comment>
<dbReference type="InterPro" id="IPR000358">
    <property type="entry name" value="RNR_small_fam"/>
</dbReference>
<dbReference type="InterPro" id="IPR033909">
    <property type="entry name" value="RNR_small"/>
</dbReference>
<keyword evidence="8" id="KW-1185">Reference proteome</keyword>
<dbReference type="AlphaFoldDB" id="A0A212RUV0"/>
<feature type="binding site" evidence="5">
    <location>
        <position position="213"/>
    </location>
    <ligand>
        <name>Fe cation</name>
        <dbReference type="ChEBI" id="CHEBI:24875"/>
        <label>2</label>
    </ligand>
</feature>
<dbReference type="GO" id="GO:0046872">
    <property type="term" value="F:metal ion binding"/>
    <property type="evidence" value="ECO:0007669"/>
    <property type="project" value="UniProtKB-KW"/>
</dbReference>
<feature type="binding site" evidence="5">
    <location>
        <position position="216"/>
    </location>
    <ligand>
        <name>Fe cation</name>
        <dbReference type="ChEBI" id="CHEBI:24875"/>
        <label>2</label>
    </ligand>
</feature>
<dbReference type="PANTHER" id="PTHR23409">
    <property type="entry name" value="RIBONUCLEOSIDE-DIPHOSPHATE REDUCTASE SMALL CHAIN"/>
    <property type="match status" value="1"/>
</dbReference>
<evidence type="ECO:0000256" key="1">
    <source>
        <dbReference type="ARBA" id="ARBA00009303"/>
    </source>
</evidence>
<keyword evidence="6" id="KW-0812">Transmembrane</keyword>
<dbReference type="EMBL" id="FYEK01000078">
    <property type="protein sequence ID" value="SNB76469.1"/>
    <property type="molecule type" value="Genomic_DNA"/>
</dbReference>
<comment type="cofactor">
    <cofactor evidence="4 5">
        <name>Fe cation</name>
        <dbReference type="ChEBI" id="CHEBI:24875"/>
    </cofactor>
    <text evidence="4 5">Binds 2 iron ions per subunit.</text>
</comment>